<accession>A0AAV9NMV9</accession>
<evidence type="ECO:0000313" key="2">
    <source>
        <dbReference type="EMBL" id="KAK5062711.1"/>
    </source>
</evidence>
<dbReference type="Proteomes" id="UP001358417">
    <property type="component" value="Unassembled WGS sequence"/>
</dbReference>
<reference evidence="2 3" key="1">
    <citation type="submission" date="2023-08" db="EMBL/GenBank/DDBJ databases">
        <title>Black Yeasts Isolated from many extreme environments.</title>
        <authorList>
            <person name="Coleine C."/>
            <person name="Stajich J.E."/>
            <person name="Selbmann L."/>
        </authorList>
    </citation>
    <scope>NUCLEOTIDE SEQUENCE [LARGE SCALE GENOMIC DNA]</scope>
    <source>
        <strain evidence="2 3">CCFEE 5792</strain>
    </source>
</reference>
<keyword evidence="3" id="KW-1185">Reference proteome</keyword>
<comment type="caution">
    <text evidence="2">The sequence shown here is derived from an EMBL/GenBank/DDBJ whole genome shotgun (WGS) entry which is preliminary data.</text>
</comment>
<protein>
    <submittedName>
        <fullName evidence="2">Uncharacterized protein</fullName>
    </submittedName>
</protein>
<name>A0AAV9NMV9_9EURO</name>
<feature type="region of interest" description="Disordered" evidence="1">
    <location>
        <begin position="1"/>
        <end position="87"/>
    </location>
</feature>
<proteinExistence type="predicted"/>
<sequence>MGRHQGARQHQTDTEAHQREEVVLVEADEEHKTIHMRQDPTTPVHHHHRGEDGDPAHIHGRHPEDLPDDGSQEPEALQEVHRDEDKEAQATVLGAVTAAAGAAPEVNLEVEVDTEVDDEKRA</sequence>
<feature type="compositionally biased region" description="Basic and acidic residues" evidence="1">
    <location>
        <begin position="49"/>
        <end position="65"/>
    </location>
</feature>
<feature type="compositionally biased region" description="Basic and acidic residues" evidence="1">
    <location>
        <begin position="29"/>
        <end position="38"/>
    </location>
</feature>
<dbReference type="RefSeq" id="XP_064710983.1">
    <property type="nucleotide sequence ID" value="XM_064848359.1"/>
</dbReference>
<dbReference type="EMBL" id="JAVRRD010000002">
    <property type="protein sequence ID" value="KAK5062711.1"/>
    <property type="molecule type" value="Genomic_DNA"/>
</dbReference>
<gene>
    <name evidence="2" type="ORF">LTR84_004785</name>
</gene>
<organism evidence="2 3">
    <name type="scientific">Exophiala bonariae</name>
    <dbReference type="NCBI Taxonomy" id="1690606"/>
    <lineage>
        <taxon>Eukaryota</taxon>
        <taxon>Fungi</taxon>
        <taxon>Dikarya</taxon>
        <taxon>Ascomycota</taxon>
        <taxon>Pezizomycotina</taxon>
        <taxon>Eurotiomycetes</taxon>
        <taxon>Chaetothyriomycetidae</taxon>
        <taxon>Chaetothyriales</taxon>
        <taxon>Herpotrichiellaceae</taxon>
        <taxon>Exophiala</taxon>
    </lineage>
</organism>
<evidence type="ECO:0000256" key="1">
    <source>
        <dbReference type="SAM" id="MobiDB-lite"/>
    </source>
</evidence>
<dbReference type="GeneID" id="89972963"/>
<feature type="compositionally biased region" description="Basic and acidic residues" evidence="1">
    <location>
        <begin position="10"/>
        <end position="22"/>
    </location>
</feature>
<feature type="compositionally biased region" description="Basic and acidic residues" evidence="1">
    <location>
        <begin position="78"/>
        <end position="87"/>
    </location>
</feature>
<dbReference type="AlphaFoldDB" id="A0AAV9NMV9"/>
<evidence type="ECO:0000313" key="3">
    <source>
        <dbReference type="Proteomes" id="UP001358417"/>
    </source>
</evidence>